<dbReference type="InterPro" id="IPR041311">
    <property type="entry name" value="LPD29"/>
</dbReference>
<dbReference type="AlphaFoldDB" id="A0A0F8XRN4"/>
<evidence type="ECO:0000256" key="1">
    <source>
        <dbReference type="SAM" id="MobiDB-lite"/>
    </source>
</evidence>
<feature type="domain" description="Large polyvalent protein associated" evidence="2">
    <location>
        <begin position="5"/>
        <end position="78"/>
    </location>
</feature>
<comment type="caution">
    <text evidence="3">The sequence shown here is derived from an EMBL/GenBank/DDBJ whole genome shotgun (WGS) entry which is preliminary data.</text>
</comment>
<dbReference type="EMBL" id="LAZR01057650">
    <property type="protein sequence ID" value="KKK71623.1"/>
    <property type="molecule type" value="Genomic_DNA"/>
</dbReference>
<evidence type="ECO:0000259" key="2">
    <source>
        <dbReference type="Pfam" id="PF18847"/>
    </source>
</evidence>
<feature type="region of interest" description="Disordered" evidence="1">
    <location>
        <begin position="86"/>
        <end position="106"/>
    </location>
</feature>
<accession>A0A0F8XRN4</accession>
<proteinExistence type="predicted"/>
<organism evidence="3">
    <name type="scientific">marine sediment metagenome</name>
    <dbReference type="NCBI Taxonomy" id="412755"/>
    <lineage>
        <taxon>unclassified sequences</taxon>
        <taxon>metagenomes</taxon>
        <taxon>ecological metagenomes</taxon>
    </lineage>
</organism>
<reference evidence="3" key="1">
    <citation type="journal article" date="2015" name="Nature">
        <title>Complex archaea that bridge the gap between prokaryotes and eukaryotes.</title>
        <authorList>
            <person name="Spang A."/>
            <person name="Saw J.H."/>
            <person name="Jorgensen S.L."/>
            <person name="Zaremba-Niedzwiedzka K."/>
            <person name="Martijn J."/>
            <person name="Lind A.E."/>
            <person name="van Eijk R."/>
            <person name="Schleper C."/>
            <person name="Guy L."/>
            <person name="Ettema T.J."/>
        </authorList>
    </citation>
    <scope>NUCLEOTIDE SEQUENCE</scope>
</reference>
<feature type="compositionally biased region" description="Basic and acidic residues" evidence="1">
    <location>
        <begin position="91"/>
        <end position="106"/>
    </location>
</feature>
<gene>
    <name evidence="3" type="ORF">LCGC14_2912070</name>
</gene>
<evidence type="ECO:0000313" key="3">
    <source>
        <dbReference type="EMBL" id="KKK71623.1"/>
    </source>
</evidence>
<name>A0A0F8XRN4_9ZZZZ</name>
<protein>
    <recommendedName>
        <fullName evidence="2">Large polyvalent protein associated domain-containing protein</fullName>
    </recommendedName>
</protein>
<dbReference type="Pfam" id="PF18847">
    <property type="entry name" value="LPD29"/>
    <property type="match status" value="1"/>
</dbReference>
<sequence>MRYLTCADTAKLVRIALARAYPGVKFRVRSDTYSMGASIHCNWIDGPTVEDFNATVAPFAGSGFDGMVDLKYPRSSWLMPDGSAAFGKSAGTEDSRGAHSSYDHETPDPGAELVHFGADHIFGEVSGFLFPL</sequence>